<dbReference type="InterPro" id="IPR004176">
    <property type="entry name" value="Clp_R_N"/>
</dbReference>
<feature type="compositionally biased region" description="Basic and acidic residues" evidence="2">
    <location>
        <begin position="9"/>
        <end position="23"/>
    </location>
</feature>
<name>A0A554RI25_9ACTN</name>
<gene>
    <name evidence="4" type="ORF">FNM00_18020</name>
</gene>
<dbReference type="Proteomes" id="UP000316988">
    <property type="component" value="Unassembled WGS sequence"/>
</dbReference>
<sequence>MRQLAPHGGADRPALRRAEREASSWGHPEVDVEHLLLALADLPGPARSLLLANGVSYVIASLAFERQLGNGRVAHRSRIEQASAHGSSAGSELSWSPRALEVVRGVQSGSDLDLLVAVLTENSGATVAVLEAAGTSPRVLLGAVARTGGPKIRRGASTAAATRSLSIAHAVRIGVPAALVWSDIDDPVRWPLARPDLSVREHGSGQWEFTVARRGAAVSGMITLLARVAPWGVTFEVTWDGRADAQRHSFVVVEESAELTTLELYVQSDFRSSAPTWVRRRLARTVERASRRRARDELDALARHLERRFAD</sequence>
<accession>A0A554RI25</accession>
<keyword evidence="5" id="KW-1185">Reference proteome</keyword>
<dbReference type="Gene3D" id="3.30.530.20">
    <property type="match status" value="1"/>
</dbReference>
<evidence type="ECO:0000313" key="4">
    <source>
        <dbReference type="EMBL" id="TSD53701.1"/>
    </source>
</evidence>
<dbReference type="CDD" id="cd07812">
    <property type="entry name" value="SRPBCC"/>
    <property type="match status" value="1"/>
</dbReference>
<evidence type="ECO:0000256" key="2">
    <source>
        <dbReference type="SAM" id="MobiDB-lite"/>
    </source>
</evidence>
<comment type="caution">
    <text evidence="4">The sequence shown here is derived from an EMBL/GenBank/DDBJ whole genome shotgun (WGS) entry which is preliminary data.</text>
</comment>
<evidence type="ECO:0000259" key="3">
    <source>
        <dbReference type="PROSITE" id="PS51903"/>
    </source>
</evidence>
<dbReference type="RefSeq" id="WP_143914922.1">
    <property type="nucleotide sequence ID" value="NZ_VLNT01000029.1"/>
</dbReference>
<dbReference type="Gene3D" id="1.10.1780.10">
    <property type="entry name" value="Clp, N-terminal domain"/>
    <property type="match status" value="1"/>
</dbReference>
<dbReference type="Pfam" id="PF02861">
    <property type="entry name" value="Clp_N"/>
    <property type="match status" value="1"/>
</dbReference>
<dbReference type="EMBL" id="VLNT01000029">
    <property type="protein sequence ID" value="TSD53701.1"/>
    <property type="molecule type" value="Genomic_DNA"/>
</dbReference>
<evidence type="ECO:0000313" key="5">
    <source>
        <dbReference type="Proteomes" id="UP000316988"/>
    </source>
</evidence>
<dbReference type="InterPro" id="IPR036628">
    <property type="entry name" value="Clp_N_dom_sf"/>
</dbReference>
<reference evidence="4 5" key="1">
    <citation type="submission" date="2019-07" db="EMBL/GenBank/DDBJ databases">
        <authorList>
            <person name="Zhao L.H."/>
        </authorList>
    </citation>
    <scope>NUCLEOTIDE SEQUENCE [LARGE SCALE GENOMIC DNA]</scope>
    <source>
        <strain evidence="4 5">Co35</strain>
    </source>
</reference>
<feature type="region of interest" description="Disordered" evidence="2">
    <location>
        <begin position="1"/>
        <end position="23"/>
    </location>
</feature>
<dbReference type="InterPro" id="IPR023393">
    <property type="entry name" value="START-like_dom_sf"/>
</dbReference>
<dbReference type="AlphaFoldDB" id="A0A554RI25"/>
<keyword evidence="1" id="KW-0677">Repeat</keyword>
<organism evidence="4 5">
    <name type="scientific">Aeromicrobium piscarium</name>
    <dbReference type="NCBI Taxonomy" id="2590901"/>
    <lineage>
        <taxon>Bacteria</taxon>
        <taxon>Bacillati</taxon>
        <taxon>Actinomycetota</taxon>
        <taxon>Actinomycetes</taxon>
        <taxon>Propionibacteriales</taxon>
        <taxon>Nocardioidaceae</taxon>
        <taxon>Aeromicrobium</taxon>
    </lineage>
</organism>
<protein>
    <recommendedName>
        <fullName evidence="3">Clp R domain-containing protein</fullName>
    </recommendedName>
</protein>
<dbReference type="SUPFAM" id="SSF81923">
    <property type="entry name" value="Double Clp-N motif"/>
    <property type="match status" value="1"/>
</dbReference>
<dbReference type="PROSITE" id="PS51903">
    <property type="entry name" value="CLP_R"/>
    <property type="match status" value="1"/>
</dbReference>
<evidence type="ECO:0000256" key="1">
    <source>
        <dbReference type="PROSITE-ProRule" id="PRU01251"/>
    </source>
</evidence>
<proteinExistence type="predicted"/>
<dbReference type="SUPFAM" id="SSF55961">
    <property type="entry name" value="Bet v1-like"/>
    <property type="match status" value="1"/>
</dbReference>
<feature type="domain" description="Clp R" evidence="3">
    <location>
        <begin position="1"/>
        <end position="70"/>
    </location>
</feature>